<evidence type="ECO:0000313" key="1">
    <source>
        <dbReference type="EMBL" id="MDI2091329.1"/>
    </source>
</evidence>
<dbReference type="EMBL" id="JASBAO010000001">
    <property type="protein sequence ID" value="MDI2091329.1"/>
    <property type="molecule type" value="Genomic_DNA"/>
</dbReference>
<organism evidence="1 2">
    <name type="scientific">Commensalibacter oyaizuii</name>
    <dbReference type="NCBI Taxonomy" id="3043873"/>
    <lineage>
        <taxon>Bacteria</taxon>
        <taxon>Pseudomonadati</taxon>
        <taxon>Pseudomonadota</taxon>
        <taxon>Alphaproteobacteria</taxon>
        <taxon>Acetobacterales</taxon>
        <taxon>Acetobacteraceae</taxon>
    </lineage>
</organism>
<protein>
    <submittedName>
        <fullName evidence="1">Uncharacterized protein</fullName>
    </submittedName>
</protein>
<reference evidence="1" key="1">
    <citation type="submission" date="2023-05" db="EMBL/GenBank/DDBJ databases">
        <title>Whole genome sequence of Commensalibacter sp.</title>
        <authorList>
            <person name="Charoenyingcharoen P."/>
            <person name="Yukphan P."/>
        </authorList>
    </citation>
    <scope>NUCLEOTIDE SEQUENCE</scope>
    <source>
        <strain evidence="1">TBRC 16381</strain>
    </source>
</reference>
<keyword evidence="2" id="KW-1185">Reference proteome</keyword>
<dbReference type="RefSeq" id="WP_281448425.1">
    <property type="nucleotide sequence ID" value="NZ_JASBAO010000001.1"/>
</dbReference>
<accession>A0ABT6Q2L0</accession>
<proteinExistence type="predicted"/>
<dbReference type="Proteomes" id="UP001431634">
    <property type="component" value="Unassembled WGS sequence"/>
</dbReference>
<name>A0ABT6Q2L0_9PROT</name>
<sequence length="48" mass="5496">MPLNKVIFDNNIRYELQNTDDGKAQIEVQGMRSKNNELAGYINKANKV</sequence>
<gene>
    <name evidence="1" type="ORF">QJV27_08095</name>
</gene>
<evidence type="ECO:0000313" key="2">
    <source>
        <dbReference type="Proteomes" id="UP001431634"/>
    </source>
</evidence>
<comment type="caution">
    <text evidence="1">The sequence shown here is derived from an EMBL/GenBank/DDBJ whole genome shotgun (WGS) entry which is preliminary data.</text>
</comment>